<reference evidence="1 2" key="1">
    <citation type="submission" date="2007-03" db="EMBL/GenBank/DDBJ databases">
        <title>Complete sequence of plasmid pBVIE03 of Burkholderia vietnamiensis G4.</title>
        <authorList>
            <consortium name="US DOE Joint Genome Institute"/>
            <person name="Copeland A."/>
            <person name="Lucas S."/>
            <person name="Lapidus A."/>
            <person name="Barry K."/>
            <person name="Detter J.C."/>
            <person name="Glavina del Rio T."/>
            <person name="Hammon N."/>
            <person name="Israni S."/>
            <person name="Dalin E."/>
            <person name="Tice H."/>
            <person name="Pitluck S."/>
            <person name="Chain P."/>
            <person name="Malfatti S."/>
            <person name="Shin M."/>
            <person name="Vergez L."/>
            <person name="Schmutz J."/>
            <person name="Larimer F."/>
            <person name="Land M."/>
            <person name="Hauser L."/>
            <person name="Kyrpides N."/>
            <person name="Tiedje J."/>
            <person name="Richardson P."/>
        </authorList>
    </citation>
    <scope>NUCLEOTIDE SEQUENCE [LARGE SCALE GENOMIC DNA]</scope>
    <source>
        <strain evidence="2">G4 / LMG 22486</strain>
        <plasmid evidence="1 2">pBVIE03</plasmid>
    </source>
</reference>
<dbReference type="AlphaFoldDB" id="A4JVW7"/>
<name>A4JVW7_BURVG</name>
<proteinExistence type="predicted"/>
<evidence type="ECO:0000313" key="2">
    <source>
        <dbReference type="Proteomes" id="UP000002287"/>
    </source>
</evidence>
<evidence type="ECO:0000313" key="1">
    <source>
        <dbReference type="EMBL" id="ABO60420.1"/>
    </source>
</evidence>
<dbReference type="Proteomes" id="UP000002287">
    <property type="component" value="Plasmid pBVIE03"/>
</dbReference>
<dbReference type="KEGG" id="bvi:Bcep1808_7545"/>
<keyword evidence="1" id="KW-0614">Plasmid</keyword>
<geneLocation type="plasmid" evidence="1 2">
    <name>pBVIE03</name>
</geneLocation>
<protein>
    <submittedName>
        <fullName evidence="1">Uncharacterized protein</fullName>
    </submittedName>
</protein>
<gene>
    <name evidence="1" type="ordered locus">Bcep1808_7545</name>
</gene>
<accession>A4JVW7</accession>
<dbReference type="EMBL" id="CP000619">
    <property type="protein sequence ID" value="ABO60420.1"/>
    <property type="molecule type" value="Genomic_DNA"/>
</dbReference>
<sequence>MFTISTPRDRLERSLPFMSAASAEACELVLAGKLTGLNGSLRDALARTVGELADQLVTNGNISISNLLRLVALEATAAHPPEIPGGEQNRSNFARTLFEHLYGLLTVCRPH</sequence>
<organism evidence="1 2">
    <name type="scientific">Burkholderia vietnamiensis (strain G4 / LMG 22486)</name>
    <name type="common">Burkholderia cepacia (strain R1808)</name>
    <dbReference type="NCBI Taxonomy" id="269482"/>
    <lineage>
        <taxon>Bacteria</taxon>
        <taxon>Pseudomonadati</taxon>
        <taxon>Pseudomonadota</taxon>
        <taxon>Betaproteobacteria</taxon>
        <taxon>Burkholderiales</taxon>
        <taxon>Burkholderiaceae</taxon>
        <taxon>Burkholderia</taxon>
        <taxon>Burkholderia cepacia complex</taxon>
    </lineage>
</organism>
<dbReference type="HOGENOM" id="CLU_2153644_0_0_4"/>